<keyword evidence="2" id="KW-1185">Reference proteome</keyword>
<proteinExistence type="predicted"/>
<comment type="caution">
    <text evidence="1">The sequence shown here is derived from an EMBL/GenBank/DDBJ whole genome shotgun (WGS) entry which is preliminary data.</text>
</comment>
<reference evidence="1" key="1">
    <citation type="submission" date="2016-01" db="EMBL/GenBank/DDBJ databases">
        <authorList>
            <person name="Peeters Charlotte."/>
        </authorList>
    </citation>
    <scope>NUCLEOTIDE SEQUENCE</scope>
    <source>
        <strain evidence="1">LMG 22936</strain>
    </source>
</reference>
<dbReference type="RefSeq" id="WP_268811151.1">
    <property type="nucleotide sequence ID" value="NZ_FCNZ02000010.1"/>
</dbReference>
<evidence type="ECO:0000313" key="1">
    <source>
        <dbReference type="EMBL" id="SAL54516.1"/>
    </source>
</evidence>
<dbReference type="STRING" id="326475.AWB66_02966"/>
<accession>A0A158ID82</accession>
<dbReference type="EMBL" id="FCNZ02000010">
    <property type="protein sequence ID" value="SAL54516.1"/>
    <property type="molecule type" value="Genomic_DNA"/>
</dbReference>
<dbReference type="Proteomes" id="UP000054717">
    <property type="component" value="Unassembled WGS sequence"/>
</dbReference>
<organism evidence="1 2">
    <name type="scientific">Caballeronia telluris</name>
    <dbReference type="NCBI Taxonomy" id="326475"/>
    <lineage>
        <taxon>Bacteria</taxon>
        <taxon>Pseudomonadati</taxon>
        <taxon>Pseudomonadota</taxon>
        <taxon>Betaproteobacteria</taxon>
        <taxon>Burkholderiales</taxon>
        <taxon>Burkholderiaceae</taxon>
        <taxon>Caballeronia</taxon>
    </lineage>
</organism>
<protein>
    <submittedName>
        <fullName evidence="1">Uncharacterized protein</fullName>
    </submittedName>
</protein>
<name>A0A158ID82_9BURK</name>
<evidence type="ECO:0000313" key="2">
    <source>
        <dbReference type="Proteomes" id="UP000054717"/>
    </source>
</evidence>
<gene>
    <name evidence="1" type="ORF">AWB66_02966</name>
</gene>
<dbReference type="AlphaFoldDB" id="A0A158ID82"/>
<sequence length="42" mass="4690">MKPEGDATRVEWSMHDPAPFVTKLMQAPSIMDRMVGKISKTA</sequence>